<dbReference type="InterPro" id="IPR013112">
    <property type="entry name" value="FAD-bd_8"/>
</dbReference>
<gene>
    <name evidence="9" type="ORF">AA0113_g12743</name>
</gene>
<reference evidence="10" key="1">
    <citation type="journal article" date="2019" name="bioRxiv">
        <title>Genomics, evolutionary history and diagnostics of the Alternaria alternata species group including apple and Asian pear pathotypes.</title>
        <authorList>
            <person name="Armitage A.D."/>
            <person name="Cockerton H.M."/>
            <person name="Sreenivasaprasad S."/>
            <person name="Woodhall J.W."/>
            <person name="Lane C.R."/>
            <person name="Harrison R.J."/>
            <person name="Clarkson J.P."/>
        </authorList>
    </citation>
    <scope>NUCLEOTIDE SEQUENCE [LARGE SCALE GENOMIC DNA]</scope>
    <source>
        <strain evidence="10">RGR 97.0016</strain>
    </source>
</reference>
<accession>A0A4Q4PW93</accession>
<dbReference type="SUPFAM" id="SSF63380">
    <property type="entry name" value="Riboflavin synthase domain-like"/>
    <property type="match status" value="1"/>
</dbReference>
<proteinExistence type="predicted"/>
<comment type="catalytic activity">
    <reaction evidence="5">
        <text>2 a Fe(II)-siderophore + NADP(+) + H(+) = 2 a Fe(III)-siderophore + NADPH</text>
        <dbReference type="Rhea" id="RHEA:28795"/>
        <dbReference type="Rhea" id="RHEA-COMP:11342"/>
        <dbReference type="Rhea" id="RHEA-COMP:11344"/>
        <dbReference type="ChEBI" id="CHEBI:15378"/>
        <dbReference type="ChEBI" id="CHEBI:29033"/>
        <dbReference type="ChEBI" id="CHEBI:29034"/>
        <dbReference type="ChEBI" id="CHEBI:57783"/>
        <dbReference type="ChEBI" id="CHEBI:58349"/>
        <dbReference type="EC" id="1.16.1.9"/>
    </reaction>
</comment>
<comment type="subcellular location">
    <subcellularLocation>
        <location evidence="1">Cell membrane</location>
        <topology evidence="1">Multi-pass membrane protein</topology>
    </subcellularLocation>
</comment>
<dbReference type="PROSITE" id="PS51384">
    <property type="entry name" value="FAD_FR"/>
    <property type="match status" value="1"/>
</dbReference>
<keyword evidence="7" id="KW-0812">Transmembrane</keyword>
<evidence type="ECO:0000313" key="9">
    <source>
        <dbReference type="EMBL" id="RYO22980.1"/>
    </source>
</evidence>
<dbReference type="GO" id="GO:0015677">
    <property type="term" value="P:copper ion import"/>
    <property type="evidence" value="ECO:0007669"/>
    <property type="project" value="TreeGrafter"/>
</dbReference>
<feature type="transmembrane region" description="Helical" evidence="7">
    <location>
        <begin position="99"/>
        <end position="121"/>
    </location>
</feature>
<organism evidence="9 10">
    <name type="scientific">Alternaria arborescens</name>
    <dbReference type="NCBI Taxonomy" id="156630"/>
    <lineage>
        <taxon>Eukaryota</taxon>
        <taxon>Fungi</taxon>
        <taxon>Dikarya</taxon>
        <taxon>Ascomycota</taxon>
        <taxon>Pezizomycotina</taxon>
        <taxon>Dothideomycetes</taxon>
        <taxon>Pleosporomycetidae</taxon>
        <taxon>Pleosporales</taxon>
        <taxon>Pleosporineae</taxon>
        <taxon>Pleosporaceae</taxon>
        <taxon>Alternaria</taxon>
        <taxon>Alternaria sect. Alternaria</taxon>
    </lineage>
</organism>
<keyword evidence="10" id="KW-1185">Reference proteome</keyword>
<comment type="caution">
    <text evidence="9">The sequence shown here is derived from an EMBL/GenBank/DDBJ whole genome shotgun (WGS) entry which is preliminary data.</text>
</comment>
<evidence type="ECO:0000256" key="3">
    <source>
        <dbReference type="ARBA" id="ARBA00022448"/>
    </source>
</evidence>
<feature type="transmembrane region" description="Helical" evidence="7">
    <location>
        <begin position="9"/>
        <end position="32"/>
    </location>
</feature>
<dbReference type="GO" id="GO:0006879">
    <property type="term" value="P:intracellular iron ion homeostasis"/>
    <property type="evidence" value="ECO:0007669"/>
    <property type="project" value="TreeGrafter"/>
</dbReference>
<dbReference type="CDD" id="cd06186">
    <property type="entry name" value="NOX_Duox_like_FAD_NADP"/>
    <property type="match status" value="1"/>
</dbReference>
<dbReference type="OrthoDB" id="4494341at2759"/>
<dbReference type="GO" id="GO:0006826">
    <property type="term" value="P:iron ion transport"/>
    <property type="evidence" value="ECO:0007669"/>
    <property type="project" value="TreeGrafter"/>
</dbReference>
<evidence type="ECO:0000256" key="2">
    <source>
        <dbReference type="ARBA" id="ARBA00012668"/>
    </source>
</evidence>
<keyword evidence="4" id="KW-1003">Cell membrane</keyword>
<dbReference type="Proteomes" id="UP000293823">
    <property type="component" value="Unassembled WGS sequence"/>
</dbReference>
<sequence>MDRPLSPSIWYAVLFAGLVAFLFLCFSIRLALRWLAAPVTDAILRYLVYSTTSPFGLSSWRVSAKDVLFAVLYVSANGVCMGWGVNAAEELSRRSASMLATNLVLLLPGASIAADILHVSLRTYHQTHSIVGLVALIEASIHAGRELTARRWTGDVNTISGTALHVPKANKAGRAQVIVGTCIWAVTYAHRNILLVYRNFSVSKPSTRIQVESVHNSLQVKVKLPRPWKVRPGQYVYLTMMRPGFFSILQRHPFMVAGSEAQDHDFQLRIQPRAGFTSRLLTRTLGGTREFSAFVEGPYGHGFDLQNFGTKLVLDYRQSKTKTRDLLVVWHVDNKYQLDLVWEVMNNVLRRDDLPASEMRRDARAPYGSGKMDRHLGSSSSSSSESPGLRPAPHGENAGVAAWRSNVTKR</sequence>
<dbReference type="Pfam" id="PF08022">
    <property type="entry name" value="FAD_binding_8"/>
    <property type="match status" value="1"/>
</dbReference>
<name>A0A4Q4PW93_9PLEO</name>
<evidence type="ECO:0000256" key="5">
    <source>
        <dbReference type="ARBA" id="ARBA00048483"/>
    </source>
</evidence>
<evidence type="ECO:0000259" key="8">
    <source>
        <dbReference type="PROSITE" id="PS51384"/>
    </source>
</evidence>
<dbReference type="InterPro" id="IPR051410">
    <property type="entry name" value="Ferric/Cupric_Reductase"/>
</dbReference>
<evidence type="ECO:0000256" key="1">
    <source>
        <dbReference type="ARBA" id="ARBA00004651"/>
    </source>
</evidence>
<protein>
    <recommendedName>
        <fullName evidence="2">ferric-chelate reductase (NADPH)</fullName>
        <ecNumber evidence="2">1.16.1.9</ecNumber>
    </recommendedName>
</protein>
<dbReference type="PANTHER" id="PTHR32361:SF26">
    <property type="entry name" value="FAD-BINDING 8 DOMAIN-CONTAINING PROTEIN-RELATED"/>
    <property type="match status" value="1"/>
</dbReference>
<keyword evidence="3" id="KW-0813">Transport</keyword>
<feature type="domain" description="FAD-binding FR-type" evidence="8">
    <location>
        <begin position="198"/>
        <end position="305"/>
    </location>
</feature>
<feature type="transmembrane region" description="Helical" evidence="7">
    <location>
        <begin position="67"/>
        <end position="87"/>
    </location>
</feature>
<evidence type="ECO:0000256" key="6">
    <source>
        <dbReference type="SAM" id="MobiDB-lite"/>
    </source>
</evidence>
<evidence type="ECO:0000256" key="4">
    <source>
        <dbReference type="ARBA" id="ARBA00022475"/>
    </source>
</evidence>
<dbReference type="GO" id="GO:0005886">
    <property type="term" value="C:plasma membrane"/>
    <property type="evidence" value="ECO:0007669"/>
    <property type="project" value="UniProtKB-SubCell"/>
</dbReference>
<dbReference type="EMBL" id="PEJP01000130">
    <property type="protein sequence ID" value="RYO22980.1"/>
    <property type="molecule type" value="Genomic_DNA"/>
</dbReference>
<dbReference type="GO" id="GO:0052851">
    <property type="term" value="F:ferric-chelate reductase (NADPH) activity"/>
    <property type="evidence" value="ECO:0007669"/>
    <property type="project" value="UniProtKB-EC"/>
</dbReference>
<dbReference type="AlphaFoldDB" id="A0A4Q4PW93"/>
<evidence type="ECO:0000313" key="10">
    <source>
        <dbReference type="Proteomes" id="UP000293823"/>
    </source>
</evidence>
<keyword evidence="7" id="KW-0472">Membrane</keyword>
<keyword evidence="7" id="KW-1133">Transmembrane helix</keyword>
<dbReference type="InterPro" id="IPR017938">
    <property type="entry name" value="Riboflavin_synthase-like_b-brl"/>
</dbReference>
<dbReference type="InterPro" id="IPR017927">
    <property type="entry name" value="FAD-bd_FR_type"/>
</dbReference>
<dbReference type="PANTHER" id="PTHR32361">
    <property type="entry name" value="FERRIC/CUPRIC REDUCTASE TRANSMEMBRANE COMPONENT"/>
    <property type="match status" value="1"/>
</dbReference>
<dbReference type="EC" id="1.16.1.9" evidence="2"/>
<evidence type="ECO:0000256" key="7">
    <source>
        <dbReference type="SAM" id="Phobius"/>
    </source>
</evidence>
<feature type="region of interest" description="Disordered" evidence="6">
    <location>
        <begin position="360"/>
        <end position="410"/>
    </location>
</feature>